<dbReference type="Proteomes" id="UP000078576">
    <property type="component" value="Unassembled WGS sequence"/>
</dbReference>
<dbReference type="STRING" id="694573.A0A194V0H7"/>
<keyword evidence="6" id="KW-0406">Ion transport</keyword>
<proteinExistence type="inferred from homology"/>
<keyword evidence="4" id="KW-1133">Transmembrane helix</keyword>
<feature type="compositionally biased region" description="Low complexity" evidence="7">
    <location>
        <begin position="153"/>
        <end position="165"/>
    </location>
</feature>
<dbReference type="GO" id="GO:0016020">
    <property type="term" value="C:membrane"/>
    <property type="evidence" value="ECO:0007669"/>
    <property type="project" value="UniProtKB-SubCell"/>
</dbReference>
<evidence type="ECO:0000256" key="3">
    <source>
        <dbReference type="ARBA" id="ARBA00022692"/>
    </source>
</evidence>
<evidence type="ECO:0000256" key="4">
    <source>
        <dbReference type="ARBA" id="ARBA00022989"/>
    </source>
</evidence>
<keyword evidence="6" id="KW-0813">Transport</keyword>
<evidence type="ECO:0000256" key="1">
    <source>
        <dbReference type="ARBA" id="ARBA00004141"/>
    </source>
</evidence>
<organism evidence="8 9">
    <name type="scientific">Cytospora mali</name>
    <name type="common">Apple Valsa canker fungus</name>
    <name type="synonym">Valsa mali</name>
    <dbReference type="NCBI Taxonomy" id="578113"/>
    <lineage>
        <taxon>Eukaryota</taxon>
        <taxon>Fungi</taxon>
        <taxon>Dikarya</taxon>
        <taxon>Ascomycota</taxon>
        <taxon>Pezizomycotina</taxon>
        <taxon>Sordariomycetes</taxon>
        <taxon>Sordariomycetidae</taxon>
        <taxon>Diaporthales</taxon>
        <taxon>Cytosporaceae</taxon>
        <taxon>Cytospora</taxon>
    </lineage>
</organism>
<dbReference type="EMBL" id="KN714699">
    <property type="protein sequence ID" value="KUI57430.1"/>
    <property type="molecule type" value="Genomic_DNA"/>
</dbReference>
<dbReference type="GO" id="GO:0005375">
    <property type="term" value="F:copper ion transmembrane transporter activity"/>
    <property type="evidence" value="ECO:0007669"/>
    <property type="project" value="UniProtKB-UniRule"/>
</dbReference>
<accession>A0A194V0H7</accession>
<feature type="compositionally biased region" description="Low complexity" evidence="7">
    <location>
        <begin position="179"/>
        <end position="191"/>
    </location>
</feature>
<gene>
    <name evidence="8" type="ORF">VP1G_04660</name>
</gene>
<comment type="similarity">
    <text evidence="2 6">Belongs to the copper transporter (Ctr) (TC 1.A.56) family. SLC31A subfamily.</text>
</comment>
<protein>
    <recommendedName>
        <fullName evidence="6">Copper transport protein</fullName>
    </recommendedName>
</protein>
<keyword evidence="6" id="KW-0186">Copper</keyword>
<dbReference type="PANTHER" id="PTHR12483:SF73">
    <property type="entry name" value="COPPER TRANSPORT PROTEIN CTR3"/>
    <property type="match status" value="1"/>
</dbReference>
<evidence type="ECO:0000256" key="2">
    <source>
        <dbReference type="ARBA" id="ARBA00006921"/>
    </source>
</evidence>
<dbReference type="InterPro" id="IPR007274">
    <property type="entry name" value="Cop_transporter"/>
</dbReference>
<dbReference type="Pfam" id="PF04145">
    <property type="entry name" value="Ctr"/>
    <property type="match status" value="1"/>
</dbReference>
<dbReference type="AlphaFoldDB" id="A0A194V0H7"/>
<evidence type="ECO:0000256" key="7">
    <source>
        <dbReference type="SAM" id="MobiDB-lite"/>
    </source>
</evidence>
<dbReference type="PANTHER" id="PTHR12483">
    <property type="entry name" value="SOLUTE CARRIER FAMILY 31 COPPER TRANSPORTERS"/>
    <property type="match status" value="1"/>
</dbReference>
<evidence type="ECO:0000256" key="6">
    <source>
        <dbReference type="RuleBase" id="RU367022"/>
    </source>
</evidence>
<keyword evidence="3" id="KW-0812">Transmembrane</keyword>
<evidence type="ECO:0000313" key="9">
    <source>
        <dbReference type="Proteomes" id="UP000078576"/>
    </source>
</evidence>
<name>A0A194V0H7_CYTMA</name>
<comment type="subcellular location">
    <subcellularLocation>
        <location evidence="1 6">Membrane</location>
        <topology evidence="1 6">Multi-pass membrane protein</topology>
    </subcellularLocation>
</comment>
<evidence type="ECO:0000256" key="5">
    <source>
        <dbReference type="ARBA" id="ARBA00023136"/>
    </source>
</evidence>
<keyword evidence="6" id="KW-0187">Copper transport</keyword>
<keyword evidence="5 6" id="KW-0472">Membrane</keyword>
<feature type="region of interest" description="Disordered" evidence="7">
    <location>
        <begin position="133"/>
        <end position="211"/>
    </location>
</feature>
<keyword evidence="9" id="KW-1185">Reference proteome</keyword>
<dbReference type="OrthoDB" id="161814at2759"/>
<evidence type="ECO:0000313" key="8">
    <source>
        <dbReference type="EMBL" id="KUI57430.1"/>
    </source>
</evidence>
<reference evidence="9" key="1">
    <citation type="submission" date="2014-12" db="EMBL/GenBank/DDBJ databases">
        <title>Genome Sequence of Valsa Canker Pathogens Uncovers a Specific Adaption of Colonization on Woody Bark.</title>
        <authorList>
            <person name="Yin Z."/>
            <person name="Liu H."/>
            <person name="Gao X."/>
            <person name="Li Z."/>
            <person name="Song N."/>
            <person name="Ke X."/>
            <person name="Dai Q."/>
            <person name="Wu Y."/>
            <person name="Sun Y."/>
            <person name="Xu J.-R."/>
            <person name="Kang Z.K."/>
            <person name="Wang L."/>
            <person name="Huang L."/>
        </authorList>
    </citation>
    <scope>NUCLEOTIDE SEQUENCE [LARGE SCALE GENOMIC DNA]</scope>
    <source>
        <strain evidence="9">SXYL134</strain>
    </source>
</reference>
<sequence>MTGMDHGSMSMGDMTMVTSSTTLATSTTGIVMDMSSTATATGIMHMATATGTMDSMGMSHIVGSAGRVCKIQMLWNWNTVGACFITPQWQIASRGGMIGSCFGVVFLVIALEMLRRAAKEFDRWIIHRHNHKQATASAEASHGQMPPADPTRAAGQSASAAAAAGGTDGAVSRKSSSTATASDVSGAGDAASIRDEKKPGQVAPGGGTNHRCAAPPCRPNVWQQGLRALLHAAQFTVAYFIML</sequence>